<reference evidence="3" key="2">
    <citation type="journal article" date="2019" name="Int. J. Syst. Evol. Microbiol.">
        <title>The Global Catalogue of Microorganisms (GCM) 10K type strain sequencing project: providing services to taxonomists for standard genome sequencing and annotation.</title>
        <authorList>
            <consortium name="The Broad Institute Genomics Platform"/>
            <consortium name="The Broad Institute Genome Sequencing Center for Infectious Disease"/>
            <person name="Wu L."/>
            <person name="Ma J."/>
        </authorList>
    </citation>
    <scope>NUCLEOTIDE SEQUENCE [LARGE SCALE GENOMIC DNA]</scope>
    <source>
        <strain evidence="3">RDMS1</strain>
    </source>
</reference>
<dbReference type="Proteomes" id="UP001596417">
    <property type="component" value="Unassembled WGS sequence"/>
</dbReference>
<dbReference type="GeneID" id="76201643"/>
<evidence type="ECO:0000313" key="1">
    <source>
        <dbReference type="EMBL" id="MFC7191853.1"/>
    </source>
</evidence>
<reference evidence="1" key="3">
    <citation type="submission" date="2024-09" db="EMBL/GenBank/DDBJ databases">
        <authorList>
            <person name="Sun Q."/>
        </authorList>
    </citation>
    <scope>NUCLEOTIDE SEQUENCE</scope>
    <source>
        <strain evidence="1">NBRC 107106</strain>
    </source>
</reference>
<name>A0ABD5YRK7_9EURY</name>
<dbReference type="EMBL" id="JBHTAX010000001">
    <property type="protein sequence ID" value="MFC7191853.1"/>
    <property type="molecule type" value="Genomic_DNA"/>
</dbReference>
<gene>
    <name evidence="1" type="ORF">ACFQL7_20085</name>
    <name evidence="2" type="ORF">ACFQL7_20860</name>
</gene>
<evidence type="ECO:0000313" key="3">
    <source>
        <dbReference type="Proteomes" id="UP001596417"/>
    </source>
</evidence>
<dbReference type="AlphaFoldDB" id="A0ABD5YRK7"/>
<organism evidence="1 3">
    <name type="scientific">Halocatena marina</name>
    <dbReference type="NCBI Taxonomy" id="2934937"/>
    <lineage>
        <taxon>Archaea</taxon>
        <taxon>Methanobacteriati</taxon>
        <taxon>Methanobacteriota</taxon>
        <taxon>Stenosarchaea group</taxon>
        <taxon>Halobacteria</taxon>
        <taxon>Halobacteriales</taxon>
        <taxon>Natronomonadaceae</taxon>
        <taxon>Halocatena</taxon>
    </lineage>
</organism>
<sequence>MKEQQFVWDTLDVLEQIIPAKYDVRTAGGDENATPPVCILEWSSVGIHVNGANPFADFTRDQAGDATGWEFHDYSRMELTITVKSYDEGERDTILGDIKGHYVPFASPHGRSFHEDTFEWNIGKATPSSNSIVENDWYVGFIKISCKYVTREQQTGTKLQEVQKNYDVE</sequence>
<protein>
    <submittedName>
        <fullName evidence="1">Uncharacterized protein</fullName>
    </submittedName>
</protein>
<keyword evidence="3" id="KW-1185">Reference proteome</keyword>
<reference evidence="1" key="1">
    <citation type="journal article" date="2014" name="Int. J. Syst. Evol. Microbiol.">
        <title>Complete genome sequence of Corynebacterium casei LMG S-19264T (=DSM 44701T), isolated from a smear-ripened cheese.</title>
        <authorList>
            <consortium name="US DOE Joint Genome Institute (JGI-PGF)"/>
            <person name="Walter F."/>
            <person name="Albersmeier A."/>
            <person name="Kalinowski J."/>
            <person name="Ruckert C."/>
        </authorList>
    </citation>
    <scope>NUCLEOTIDE SEQUENCE [LARGE SCALE GENOMIC DNA]</scope>
    <source>
        <strain evidence="1">NBRC 107106</strain>
    </source>
</reference>
<evidence type="ECO:0000313" key="2">
    <source>
        <dbReference type="EMBL" id="MFC7192005.1"/>
    </source>
</evidence>
<proteinExistence type="predicted"/>
<accession>A0ABD5YRK7</accession>
<dbReference type="EMBL" id="JBHTAX010000002">
    <property type="protein sequence ID" value="MFC7192005.1"/>
    <property type="molecule type" value="Genomic_DNA"/>
</dbReference>
<dbReference type="RefSeq" id="WP_264822313.1">
    <property type="nucleotide sequence ID" value="NZ_CP110249.1"/>
</dbReference>
<comment type="caution">
    <text evidence="1">The sequence shown here is derived from an EMBL/GenBank/DDBJ whole genome shotgun (WGS) entry which is preliminary data.</text>
</comment>